<accession>A0A8K0GBM1</accession>
<gene>
    <name evidence="2" type="ORF">ILUMI_10274</name>
</gene>
<evidence type="ECO:0000313" key="3">
    <source>
        <dbReference type="Proteomes" id="UP000801492"/>
    </source>
</evidence>
<feature type="region of interest" description="Disordered" evidence="1">
    <location>
        <begin position="402"/>
        <end position="465"/>
    </location>
</feature>
<feature type="compositionally biased region" description="Low complexity" evidence="1">
    <location>
        <begin position="10"/>
        <end position="19"/>
    </location>
</feature>
<dbReference type="EMBL" id="VTPC01005555">
    <property type="protein sequence ID" value="KAF2895902.1"/>
    <property type="molecule type" value="Genomic_DNA"/>
</dbReference>
<reference evidence="2" key="1">
    <citation type="submission" date="2019-08" db="EMBL/GenBank/DDBJ databases">
        <title>The genome of the North American firefly Photinus pyralis.</title>
        <authorList>
            <consortium name="Photinus pyralis genome working group"/>
            <person name="Fallon T.R."/>
            <person name="Sander Lower S.E."/>
            <person name="Weng J.-K."/>
        </authorList>
    </citation>
    <scope>NUCLEOTIDE SEQUENCE</scope>
    <source>
        <strain evidence="2">TRF0915ILg1</strain>
        <tissue evidence="2">Whole body</tissue>
    </source>
</reference>
<organism evidence="2 3">
    <name type="scientific">Ignelater luminosus</name>
    <name type="common">Cucubano</name>
    <name type="synonym">Pyrophorus luminosus</name>
    <dbReference type="NCBI Taxonomy" id="2038154"/>
    <lineage>
        <taxon>Eukaryota</taxon>
        <taxon>Metazoa</taxon>
        <taxon>Ecdysozoa</taxon>
        <taxon>Arthropoda</taxon>
        <taxon>Hexapoda</taxon>
        <taxon>Insecta</taxon>
        <taxon>Pterygota</taxon>
        <taxon>Neoptera</taxon>
        <taxon>Endopterygota</taxon>
        <taxon>Coleoptera</taxon>
        <taxon>Polyphaga</taxon>
        <taxon>Elateriformia</taxon>
        <taxon>Elateroidea</taxon>
        <taxon>Elateridae</taxon>
        <taxon>Agrypninae</taxon>
        <taxon>Pyrophorini</taxon>
        <taxon>Ignelater</taxon>
    </lineage>
</organism>
<dbReference type="OrthoDB" id="6729311at2759"/>
<feature type="region of interest" description="Disordered" evidence="1">
    <location>
        <begin position="1"/>
        <end position="34"/>
    </location>
</feature>
<evidence type="ECO:0000256" key="1">
    <source>
        <dbReference type="SAM" id="MobiDB-lite"/>
    </source>
</evidence>
<comment type="caution">
    <text evidence="2">The sequence shown here is derived from an EMBL/GenBank/DDBJ whole genome shotgun (WGS) entry which is preliminary data.</text>
</comment>
<keyword evidence="3" id="KW-1185">Reference proteome</keyword>
<protein>
    <submittedName>
        <fullName evidence="2">Uncharacterized protein</fullName>
    </submittedName>
</protein>
<evidence type="ECO:0000313" key="2">
    <source>
        <dbReference type="EMBL" id="KAF2895902.1"/>
    </source>
</evidence>
<sequence>MHCTDKSSDKSYISSDGTSEIPDDESTGDSQEVVPVVEKDILPTANNYGSEQLGDIKKQYYESKSMGRSSKKVKLEFQSDNFVLAVHKWEKNKELQLFARFVMWAGQYCFKLHKNLKPPINKNAFEAAVADFLQNNLSFREAATVHNISRARLMRYVKKYKDSNRENFEYSVSYDIHKVFFLSLLVSHLKQAARLHYGLTLSEVRILAYQYAKANNKKYPDKWKTNKKAGKSWLRGFRKTYDKELSLHKPEATSLARSTGLNKATIEMFFENYKKILKRKDFAEGFIWNCDETRVTTVHNLPKVFAPKGIKQIGSMTSGERGVNVAMIAAISATANSNPPMLIFLRVNFKDFMMKGAPPGAIGAKASSGWSNEVLFLSDLKVTGLVEDHEFLPYITDRPLPDASNTSSDVLSSPASSSRPDTTTISSIISSEILKPFPKSQARKPFQKDRQRRRSRILTDTFEQE</sequence>
<feature type="compositionally biased region" description="Low complexity" evidence="1">
    <location>
        <begin position="406"/>
        <end position="431"/>
    </location>
</feature>
<proteinExistence type="predicted"/>
<dbReference type="Proteomes" id="UP000801492">
    <property type="component" value="Unassembled WGS sequence"/>
</dbReference>
<name>A0A8K0GBM1_IGNLU</name>
<dbReference type="AlphaFoldDB" id="A0A8K0GBM1"/>